<dbReference type="GO" id="GO:0046872">
    <property type="term" value="F:metal ion binding"/>
    <property type="evidence" value="ECO:0007669"/>
    <property type="project" value="UniProtKB-UniRule"/>
</dbReference>
<dbReference type="RefSeq" id="WP_067978196.1">
    <property type="nucleotide sequence ID" value="NZ_CP014163.1"/>
</dbReference>
<sequence length="358" mass="39161">MSKQRWQAIKSFTEVQGTSGREGRVRDLFRTHISPYVDQIDQSPLGNLFAIKGDLNNHKPTLMIAAHLDEVGFMVKQIKRNGLLEVVPLGGWNPYVVSAQRFTLQTRQADYPCISTAVSPHLLRQTKQSGQLQIEDIRFDAGFTSQDQALSYGVQIGDPIVPQVETILSANPDRFIAKAWDNRYGLCVISELLAELAGQELGCNLIVGASVQEEVGLRGIQGAVRHYQPDVFLAVDCSAADDLDGNPQAQGQLGQGFLLRMQDPSLISHAGLINYLRDLADEAQVSYQYFFSKGGTDASAAHVLNQGIPASVIGVCARYIHGHQTMASLSDYQAALDILKLAVSHFDADQLDQILAQA</sequence>
<comment type="similarity">
    <text evidence="1 6">Belongs to the peptidase M42 family.</text>
</comment>
<dbReference type="InterPro" id="IPR051464">
    <property type="entry name" value="Peptidase_M42_aminopept"/>
</dbReference>
<evidence type="ECO:0000256" key="6">
    <source>
        <dbReference type="PIRNR" id="PIRNR001123"/>
    </source>
</evidence>
<evidence type="ECO:0000256" key="2">
    <source>
        <dbReference type="ARBA" id="ARBA00022438"/>
    </source>
</evidence>
<dbReference type="GO" id="GO:0004177">
    <property type="term" value="F:aminopeptidase activity"/>
    <property type="evidence" value="ECO:0007669"/>
    <property type="project" value="UniProtKB-UniRule"/>
</dbReference>
<feature type="binding site" evidence="8">
    <location>
        <position position="214"/>
    </location>
    <ligand>
        <name>Zn(2+)</name>
        <dbReference type="ChEBI" id="CHEBI:29105"/>
        <label>2</label>
    </ligand>
</feature>
<dbReference type="GO" id="GO:0006508">
    <property type="term" value="P:proteolysis"/>
    <property type="evidence" value="ECO:0007669"/>
    <property type="project" value="UniProtKB-KW"/>
</dbReference>
<feature type="binding site" evidence="8">
    <location>
        <position position="236"/>
    </location>
    <ligand>
        <name>Zn(2+)</name>
        <dbReference type="ChEBI" id="CHEBI:29105"/>
        <label>1</label>
    </ligand>
</feature>
<gene>
    <name evidence="9" type="ORF">AWM75_03330</name>
</gene>
<proteinExistence type="inferred from homology"/>
<dbReference type="SUPFAM" id="SSF53187">
    <property type="entry name" value="Zn-dependent exopeptidases"/>
    <property type="match status" value="1"/>
</dbReference>
<dbReference type="KEGG" id="auh:AWM75_03330"/>
<reference evidence="10" key="2">
    <citation type="submission" date="2016-01" db="EMBL/GenBank/DDBJ databases">
        <title>Six Aerococcus type strain genome sequencing and assembly using PacBio and Illumina Hiseq.</title>
        <authorList>
            <person name="Carkaci D."/>
            <person name="Dargis R."/>
            <person name="Nielsen X.C."/>
            <person name="Skovgaard O."/>
            <person name="Fuursted K."/>
            <person name="Christensen J.J."/>
        </authorList>
    </citation>
    <scope>NUCLEOTIDE SEQUENCE [LARGE SCALE GENOMIC DNA]</scope>
    <source>
        <strain evidence="10">CCUG42038B</strain>
    </source>
</reference>
<dbReference type="PANTHER" id="PTHR32481:SF0">
    <property type="entry name" value="AMINOPEPTIDASE YPDE-RELATED"/>
    <property type="match status" value="1"/>
</dbReference>
<feature type="binding site" evidence="8">
    <location>
        <position position="321"/>
    </location>
    <ligand>
        <name>Zn(2+)</name>
        <dbReference type="ChEBI" id="CHEBI:29105"/>
        <label>2</label>
    </ligand>
</feature>
<dbReference type="PANTHER" id="PTHR32481">
    <property type="entry name" value="AMINOPEPTIDASE"/>
    <property type="match status" value="1"/>
</dbReference>
<dbReference type="EMBL" id="CP014163">
    <property type="protein sequence ID" value="AMB99091.1"/>
    <property type="molecule type" value="Genomic_DNA"/>
</dbReference>
<feature type="active site" description="Proton acceptor" evidence="7">
    <location>
        <position position="213"/>
    </location>
</feature>
<dbReference type="STRING" id="128944.AWM75_03330"/>
<feature type="binding site" evidence="8">
    <location>
        <position position="181"/>
    </location>
    <ligand>
        <name>Zn(2+)</name>
        <dbReference type="ChEBI" id="CHEBI:29105"/>
        <label>2</label>
    </ligand>
</feature>
<evidence type="ECO:0000256" key="7">
    <source>
        <dbReference type="PIRSR" id="PIRSR001123-1"/>
    </source>
</evidence>
<dbReference type="Pfam" id="PF05343">
    <property type="entry name" value="Peptidase_M42"/>
    <property type="match status" value="1"/>
</dbReference>
<feature type="binding site" evidence="8">
    <location>
        <position position="181"/>
    </location>
    <ligand>
        <name>Zn(2+)</name>
        <dbReference type="ChEBI" id="CHEBI:29105"/>
        <label>1</label>
    </ligand>
</feature>
<keyword evidence="2 9" id="KW-0031">Aminopeptidase</keyword>
<evidence type="ECO:0000256" key="1">
    <source>
        <dbReference type="ARBA" id="ARBA00006272"/>
    </source>
</evidence>
<dbReference type="OrthoDB" id="9772053at2"/>
<name>A0A0X8FKP2_9LACT</name>
<keyword evidence="4 8" id="KW-0479">Metal-binding</keyword>
<feature type="binding site" evidence="8">
    <location>
        <position position="67"/>
    </location>
    <ligand>
        <name>Zn(2+)</name>
        <dbReference type="ChEBI" id="CHEBI:29105"/>
        <label>1</label>
    </ligand>
</feature>
<dbReference type="PIRSF" id="PIRSF001123">
    <property type="entry name" value="PepA_GA"/>
    <property type="match status" value="1"/>
</dbReference>
<reference evidence="9 10" key="1">
    <citation type="journal article" date="2016" name="Genome Announc.">
        <title>Complete Genome Sequences of Aerococcus christensenii CCUG 28831T, Aerococcus sanguinicola CCUG 43001T, Aerococcus urinae CCUG 36881T, Aerococcus urinaeequi CCUG 28094T, Aerococcus urinaehominis CCUG 42038 BT, and Aerococcus viridans CCUG 4311T.</title>
        <authorList>
            <person name="Carkaci D."/>
            <person name="Dargis R."/>
            <person name="Nielsen X.C."/>
            <person name="Skovgaard O."/>
            <person name="Fuursted K."/>
            <person name="Christensen J.J."/>
        </authorList>
    </citation>
    <scope>NUCLEOTIDE SEQUENCE [LARGE SCALE GENOMIC DNA]</scope>
    <source>
        <strain evidence="9 10">CCUG42038B</strain>
    </source>
</reference>
<evidence type="ECO:0000313" key="10">
    <source>
        <dbReference type="Proteomes" id="UP000062260"/>
    </source>
</evidence>
<evidence type="ECO:0000256" key="3">
    <source>
        <dbReference type="ARBA" id="ARBA00022670"/>
    </source>
</evidence>
<accession>A0A0X8FKP2</accession>
<dbReference type="Gene3D" id="3.40.630.10">
    <property type="entry name" value="Zn peptidases"/>
    <property type="match status" value="1"/>
</dbReference>
<dbReference type="Proteomes" id="UP000062260">
    <property type="component" value="Chromosome"/>
</dbReference>
<dbReference type="Gene3D" id="2.40.30.40">
    <property type="entry name" value="Peptidase M42, domain 2"/>
    <property type="match status" value="1"/>
</dbReference>
<keyword evidence="3" id="KW-0645">Protease</keyword>
<comment type="cofactor">
    <cofactor evidence="8">
        <name>a divalent metal cation</name>
        <dbReference type="ChEBI" id="CHEBI:60240"/>
    </cofactor>
    <text evidence="8">Binds 2 divalent metal cations per subunit.</text>
</comment>
<dbReference type="CDD" id="cd05656">
    <property type="entry name" value="M42_Frv"/>
    <property type="match status" value="1"/>
</dbReference>
<keyword evidence="5" id="KW-0378">Hydrolase</keyword>
<dbReference type="InterPro" id="IPR023367">
    <property type="entry name" value="Peptidase_M42_dom2"/>
</dbReference>
<dbReference type="InterPro" id="IPR008007">
    <property type="entry name" value="Peptidase_M42"/>
</dbReference>
<dbReference type="SUPFAM" id="SSF101821">
    <property type="entry name" value="Aminopeptidase/glucanase lid domain"/>
    <property type="match status" value="1"/>
</dbReference>
<dbReference type="AlphaFoldDB" id="A0A0X8FKP2"/>
<evidence type="ECO:0000256" key="4">
    <source>
        <dbReference type="ARBA" id="ARBA00022723"/>
    </source>
</evidence>
<keyword evidence="10" id="KW-1185">Reference proteome</keyword>
<evidence type="ECO:0000256" key="5">
    <source>
        <dbReference type="ARBA" id="ARBA00022801"/>
    </source>
</evidence>
<organism evidence="9 10">
    <name type="scientific">Aerococcus urinaehominis</name>
    <dbReference type="NCBI Taxonomy" id="128944"/>
    <lineage>
        <taxon>Bacteria</taxon>
        <taxon>Bacillati</taxon>
        <taxon>Bacillota</taxon>
        <taxon>Bacilli</taxon>
        <taxon>Lactobacillales</taxon>
        <taxon>Aerococcaceae</taxon>
        <taxon>Aerococcus</taxon>
    </lineage>
</organism>
<protein>
    <submittedName>
        <fullName evidence="9">Glutamyl aminopeptidase</fullName>
    </submittedName>
</protein>
<evidence type="ECO:0000256" key="8">
    <source>
        <dbReference type="PIRSR" id="PIRSR001123-2"/>
    </source>
</evidence>
<evidence type="ECO:0000313" key="9">
    <source>
        <dbReference type="EMBL" id="AMB99091.1"/>
    </source>
</evidence>